<feature type="region of interest" description="Disordered" evidence="1">
    <location>
        <begin position="84"/>
        <end position="122"/>
    </location>
</feature>
<feature type="region of interest" description="Disordered" evidence="1">
    <location>
        <begin position="254"/>
        <end position="284"/>
    </location>
</feature>
<evidence type="ECO:0000256" key="1">
    <source>
        <dbReference type="SAM" id="MobiDB-lite"/>
    </source>
</evidence>
<feature type="compositionally biased region" description="Polar residues" evidence="1">
    <location>
        <begin position="406"/>
        <end position="440"/>
    </location>
</feature>
<protein>
    <submittedName>
        <fullName evidence="2">Uncharacterized protein</fullName>
    </submittedName>
</protein>
<dbReference type="RefSeq" id="WP_413262562.1">
    <property type="nucleotide sequence ID" value="NZ_JBHFNR010000054.1"/>
</dbReference>
<dbReference type="Proteomes" id="UP001576784">
    <property type="component" value="Unassembled WGS sequence"/>
</dbReference>
<feature type="compositionally biased region" description="Polar residues" evidence="1">
    <location>
        <begin position="799"/>
        <end position="818"/>
    </location>
</feature>
<gene>
    <name evidence="2" type="ORF">ACE1CI_08120</name>
</gene>
<dbReference type="EMBL" id="JBHFNR010000054">
    <property type="protein sequence ID" value="MFB2892895.1"/>
    <property type="molecule type" value="Genomic_DNA"/>
</dbReference>
<feature type="compositionally biased region" description="Polar residues" evidence="1">
    <location>
        <begin position="836"/>
        <end position="854"/>
    </location>
</feature>
<feature type="region of interest" description="Disordered" evidence="1">
    <location>
        <begin position="378"/>
        <end position="576"/>
    </location>
</feature>
<evidence type="ECO:0000313" key="2">
    <source>
        <dbReference type="EMBL" id="MFB2892895.1"/>
    </source>
</evidence>
<accession>A0ABV4XMY1</accession>
<feature type="region of interest" description="Disordered" evidence="1">
    <location>
        <begin position="799"/>
        <end position="879"/>
    </location>
</feature>
<feature type="compositionally biased region" description="Polar residues" evidence="1">
    <location>
        <begin position="378"/>
        <end position="393"/>
    </location>
</feature>
<feature type="compositionally biased region" description="Polar residues" evidence="1">
    <location>
        <begin position="97"/>
        <end position="122"/>
    </location>
</feature>
<sequence length="1107" mass="120372">MPLEPLGLQNSLLSPSSLGAGFQPLQPLPPLGQSVNSLGQNLEPLGQFLQFSLLESSYISEEIDMGNWGGEDFPYLANNSSESQFTESAEIGDRISPESSKGNLPQTTVRRSETNENQQSNPNLQAAALENSTGNITDIKPLGLSKPLAQQSDFIISPSVAESLEKQQTNVEEISNTEVVRGSWQNLDVSDDDANIVRSSSTLPSTPLIIQPNLETAIPATPATTQNPIAPFIEPTSDNSLSLETATNLTASTTEDVTPDSETFSENQENISLPSPATNQSVNKGVISPSNLVSPKLETTIEDVTPDSETFSKNQENIPLSSPTNNQLVNETVTLSSNLVSPKLETTTNLTTATTEDVTSLSETSENQENISLLSQTTNQSVNEAVTSPSNLVSPKLETTTEDVTPDSQTFTENQENISLSSQTANQSVNEAVTSPSNLVSPKLGTTTNLTTATTEDVTSHSETSENQKNISLPSPTTNQSVDETVTAPPNLVSPKLETTTENETPDSETSENQKNISFPSPTTNQSVNKDVTSPSNLVSPQLERTTNLTIATTKDVTSHSETFTENQENISLTSPTNNQLVNKAVISQSNLVSPKLETTAEDVTSDSEAFTENQENISLTSPTTNQSVNEAVTSPPNLVLPKLETTTEDVIPHSETFTENQENIFLSSPSTNQSVNEDVISPSNLVLPKLETATNVTTATTKDVTPNSGTLGENEETNDALTNVETLTSAKEVTPVKSTLEEERLDASIAPDKQNIIQQRSENQNLITLKPLGLEKPLTEQSNFSTSKLVGEFINKSPVTSQETSKVSSSFPVNTTKLSEDKTPNISRSTEARTPETTSKTTNNIPDSWSNISELIGENTDDTSENLPPLNPLGYGKPLSNTNKFILPKLSLNSETGEQPKNTQETSPTESFNINNDVPNSWSNISELLDEKFITTPNSNLTEDESAPEITEPYYTLSSTNISNYDYPEIDHTSISADRQEINQQLTANIYSKDSSISEEQLEILAQKVYTLLRQRLEIEQERYGKSCVGYPIWLGNVTSSFGTSAKVKLAQKSTPRSRTADETGEVSAVDNKLQTLTREVYYLIRQRLEIEKDRQGRYYAGRLNR</sequence>
<proteinExistence type="predicted"/>
<feature type="compositionally biased region" description="Polar residues" evidence="1">
    <location>
        <begin position="467"/>
        <end position="484"/>
    </location>
</feature>
<feature type="region of interest" description="Disordered" evidence="1">
    <location>
        <begin position="893"/>
        <end position="919"/>
    </location>
</feature>
<feature type="compositionally biased region" description="Low complexity" evidence="1">
    <location>
        <begin position="446"/>
        <end position="457"/>
    </location>
</feature>
<feature type="compositionally biased region" description="Polar residues" evidence="1">
    <location>
        <begin position="511"/>
        <end position="576"/>
    </location>
</feature>
<reference evidence="2 3" key="1">
    <citation type="submission" date="2024-09" db="EMBL/GenBank/DDBJ databases">
        <title>Floridaenema gen nov. (Aerosakkonemataceae, Aerosakkonematales ord. nov., Cyanobacteria) from benthic tropical and subtropical fresh waters, with the description of four new species.</title>
        <authorList>
            <person name="Moretto J.A."/>
            <person name="Berthold D.E."/>
            <person name="Lefler F.W."/>
            <person name="Huang I.-S."/>
            <person name="Laughinghouse H. IV."/>
        </authorList>
    </citation>
    <scope>NUCLEOTIDE SEQUENCE [LARGE SCALE GENOMIC DNA]</scope>
    <source>
        <strain evidence="2 3">BLCC-F50</strain>
    </source>
</reference>
<organism evidence="2 3">
    <name type="scientific">Floridaenema flaviceps BLCC-F50</name>
    <dbReference type="NCBI Taxonomy" id="3153642"/>
    <lineage>
        <taxon>Bacteria</taxon>
        <taxon>Bacillati</taxon>
        <taxon>Cyanobacteriota</taxon>
        <taxon>Cyanophyceae</taxon>
        <taxon>Oscillatoriophycideae</taxon>
        <taxon>Aerosakkonematales</taxon>
        <taxon>Aerosakkonemataceae</taxon>
        <taxon>Floridanema</taxon>
        <taxon>Floridanema flaviceps</taxon>
    </lineage>
</organism>
<name>A0ABV4XMY1_9CYAN</name>
<evidence type="ECO:0000313" key="3">
    <source>
        <dbReference type="Proteomes" id="UP001576784"/>
    </source>
</evidence>
<comment type="caution">
    <text evidence="2">The sequence shown here is derived from an EMBL/GenBank/DDBJ whole genome shotgun (WGS) entry which is preliminary data.</text>
</comment>
<keyword evidence="3" id="KW-1185">Reference proteome</keyword>